<dbReference type="PANTHER" id="PTHR10956">
    <property type="entry name" value="60S RIBOSOMAL PROTEIN L31"/>
    <property type="match status" value="1"/>
</dbReference>
<evidence type="ECO:0000256" key="3">
    <source>
        <dbReference type="ARBA" id="ARBA00023274"/>
    </source>
</evidence>
<evidence type="ECO:0000256" key="1">
    <source>
        <dbReference type="ARBA" id="ARBA00010808"/>
    </source>
</evidence>
<dbReference type="EMBL" id="KF900360">
    <property type="protein sequence ID" value="AIE92243.1"/>
    <property type="molecule type" value="Genomic_DNA"/>
</dbReference>
<gene>
    <name evidence="5" type="primary">rpl31e</name>
</gene>
<accession>A0A075FLS8</accession>
<dbReference type="GO" id="GO:0002181">
    <property type="term" value="P:cytoplasmic translation"/>
    <property type="evidence" value="ECO:0007669"/>
    <property type="project" value="TreeGrafter"/>
</dbReference>
<proteinExistence type="inferred from homology"/>
<protein>
    <recommendedName>
        <fullName evidence="4 5">Large ribosomal subunit protein eL31</fullName>
    </recommendedName>
</protein>
<dbReference type="Pfam" id="PF01198">
    <property type="entry name" value="Ribosomal_L31e"/>
    <property type="match status" value="1"/>
</dbReference>
<evidence type="ECO:0000256" key="2">
    <source>
        <dbReference type="ARBA" id="ARBA00022980"/>
    </source>
</evidence>
<dbReference type="PANTHER" id="PTHR10956:SF0">
    <property type="entry name" value="60S RIBOSOMAL PROTEIN L31"/>
    <property type="match status" value="1"/>
</dbReference>
<sequence length="87" mass="10264">MAEVKEMTIPLRAAWNVPRNRRANRAIAEIRIHVSRHMKMAEDEELWIDEAVNHAIWSRGMQHPPRKIRVVCTREEGFPIEVKLLEV</sequence>
<organism evidence="6">
    <name type="scientific">uncultured marine group II/III euryarchaeote AD1000_20_C05</name>
    <dbReference type="NCBI Taxonomy" id="1457735"/>
    <lineage>
        <taxon>Archaea</taxon>
        <taxon>Methanobacteriati</taxon>
        <taxon>Methanobacteriota</taxon>
        <taxon>environmental samples</taxon>
    </lineage>
</organism>
<name>A0A075FLS8_9EURY</name>
<evidence type="ECO:0000256" key="5">
    <source>
        <dbReference type="HAMAP-Rule" id="MF_00410"/>
    </source>
</evidence>
<dbReference type="Gene3D" id="3.10.440.10">
    <property type="match status" value="1"/>
</dbReference>
<dbReference type="NCBIfam" id="NF002258">
    <property type="entry name" value="PRK01192.1-1"/>
    <property type="match status" value="1"/>
</dbReference>
<dbReference type="HAMAP" id="MF_00410">
    <property type="entry name" value="Ribosomal_eL31"/>
    <property type="match status" value="1"/>
</dbReference>
<keyword evidence="3 5" id="KW-0687">Ribonucleoprotein</keyword>
<dbReference type="InterPro" id="IPR000054">
    <property type="entry name" value="Ribosomal_eL31"/>
</dbReference>
<keyword evidence="2 5" id="KW-0689">Ribosomal protein</keyword>
<evidence type="ECO:0000256" key="4">
    <source>
        <dbReference type="ARBA" id="ARBA00035230"/>
    </source>
</evidence>
<dbReference type="GO" id="GO:0022625">
    <property type="term" value="C:cytosolic large ribosomal subunit"/>
    <property type="evidence" value="ECO:0007669"/>
    <property type="project" value="TreeGrafter"/>
</dbReference>
<dbReference type="SMART" id="SM01380">
    <property type="entry name" value="Ribosomal_L31e"/>
    <property type="match status" value="1"/>
</dbReference>
<dbReference type="GO" id="GO:0003735">
    <property type="term" value="F:structural constituent of ribosome"/>
    <property type="evidence" value="ECO:0007669"/>
    <property type="project" value="InterPro"/>
</dbReference>
<evidence type="ECO:0000313" key="6">
    <source>
        <dbReference type="EMBL" id="AIE92243.1"/>
    </source>
</evidence>
<dbReference type="SUPFAM" id="SSF54575">
    <property type="entry name" value="Ribosomal protein L31e"/>
    <property type="match status" value="1"/>
</dbReference>
<comment type="similarity">
    <text evidence="1 5">Belongs to the eukaryotic ribosomal protein eL31 family.</text>
</comment>
<dbReference type="InterPro" id="IPR023621">
    <property type="entry name" value="Ribosomal_eL31_dom_sf"/>
</dbReference>
<dbReference type="AlphaFoldDB" id="A0A075FLS8"/>
<reference evidence="6" key="1">
    <citation type="journal article" date="2014" name="Genome Biol. Evol.">
        <title>Pangenome evidence for extensive interdomain horizontal transfer affecting lineage core and shell genes in uncultured planktonic thaumarchaeota and euryarchaeota.</title>
        <authorList>
            <person name="Deschamps P."/>
            <person name="Zivanovic Y."/>
            <person name="Moreira D."/>
            <person name="Rodriguez-Valera F."/>
            <person name="Lopez-Garcia P."/>
        </authorList>
    </citation>
    <scope>NUCLEOTIDE SEQUENCE</scope>
</reference>